<feature type="compositionally biased region" description="Basic and acidic residues" evidence="1">
    <location>
        <begin position="77"/>
        <end position="93"/>
    </location>
</feature>
<accession>A0A0C9TLA6</accession>
<reference evidence="2 3" key="1">
    <citation type="submission" date="2014-06" db="EMBL/GenBank/DDBJ databases">
        <authorList>
            <consortium name="DOE Joint Genome Institute"/>
            <person name="Kuo A."/>
            <person name="Kohler A."/>
            <person name="Nagy L.G."/>
            <person name="Floudas D."/>
            <person name="Copeland A."/>
            <person name="Barry K.W."/>
            <person name="Cichocki N."/>
            <person name="Veneault-Fourrey C."/>
            <person name="LaButti K."/>
            <person name="Lindquist E.A."/>
            <person name="Lipzen A."/>
            <person name="Lundell T."/>
            <person name="Morin E."/>
            <person name="Murat C."/>
            <person name="Sun H."/>
            <person name="Tunlid A."/>
            <person name="Henrissat B."/>
            <person name="Grigoriev I.V."/>
            <person name="Hibbett D.S."/>
            <person name="Martin F."/>
            <person name="Nordberg H.P."/>
            <person name="Cantor M.N."/>
            <person name="Hua S.X."/>
        </authorList>
    </citation>
    <scope>NUCLEOTIDE SEQUENCE [LARGE SCALE GENOMIC DNA]</scope>
    <source>
        <strain evidence="2 3">ATCC 200175</strain>
    </source>
</reference>
<dbReference type="EMBL" id="KN819379">
    <property type="protein sequence ID" value="KIJ11438.1"/>
    <property type="molecule type" value="Genomic_DNA"/>
</dbReference>
<evidence type="ECO:0000256" key="1">
    <source>
        <dbReference type="SAM" id="MobiDB-lite"/>
    </source>
</evidence>
<feature type="region of interest" description="Disordered" evidence="1">
    <location>
        <begin position="320"/>
        <end position="346"/>
    </location>
</feature>
<dbReference type="Proteomes" id="UP000053647">
    <property type="component" value="Unassembled WGS sequence"/>
</dbReference>
<feature type="compositionally biased region" description="Polar residues" evidence="1">
    <location>
        <begin position="56"/>
        <end position="68"/>
    </location>
</feature>
<evidence type="ECO:0000313" key="2">
    <source>
        <dbReference type="EMBL" id="KIJ11438.1"/>
    </source>
</evidence>
<feature type="compositionally biased region" description="Basic and acidic residues" evidence="1">
    <location>
        <begin position="218"/>
        <end position="234"/>
    </location>
</feature>
<feature type="compositionally biased region" description="Polar residues" evidence="1">
    <location>
        <begin position="197"/>
        <end position="209"/>
    </location>
</feature>
<reference evidence="3" key="2">
    <citation type="submission" date="2015-01" db="EMBL/GenBank/DDBJ databases">
        <title>Evolutionary Origins and Diversification of the Mycorrhizal Mutualists.</title>
        <authorList>
            <consortium name="DOE Joint Genome Institute"/>
            <consortium name="Mycorrhizal Genomics Consortium"/>
            <person name="Kohler A."/>
            <person name="Kuo A."/>
            <person name="Nagy L.G."/>
            <person name="Floudas D."/>
            <person name="Copeland A."/>
            <person name="Barry K.W."/>
            <person name="Cichocki N."/>
            <person name="Veneault-Fourrey C."/>
            <person name="LaButti K."/>
            <person name="Lindquist E.A."/>
            <person name="Lipzen A."/>
            <person name="Lundell T."/>
            <person name="Morin E."/>
            <person name="Murat C."/>
            <person name="Riley R."/>
            <person name="Ohm R."/>
            <person name="Sun H."/>
            <person name="Tunlid A."/>
            <person name="Henrissat B."/>
            <person name="Grigoriev I.V."/>
            <person name="Hibbett D.S."/>
            <person name="Martin F."/>
        </authorList>
    </citation>
    <scope>NUCLEOTIDE SEQUENCE [LARGE SCALE GENOMIC DNA]</scope>
    <source>
        <strain evidence="3">ATCC 200175</strain>
    </source>
</reference>
<name>A0A0C9TLA6_PAXIN</name>
<protein>
    <submittedName>
        <fullName evidence="2">Uncharacterized protein</fullName>
    </submittedName>
</protein>
<feature type="region of interest" description="Disordered" evidence="1">
    <location>
        <begin position="189"/>
        <end position="250"/>
    </location>
</feature>
<evidence type="ECO:0000313" key="3">
    <source>
        <dbReference type="Proteomes" id="UP000053647"/>
    </source>
</evidence>
<feature type="region of interest" description="Disordered" evidence="1">
    <location>
        <begin position="48"/>
        <end position="109"/>
    </location>
</feature>
<proteinExistence type="predicted"/>
<gene>
    <name evidence="2" type="ORF">PAXINDRAFT_15647</name>
</gene>
<organism evidence="2 3">
    <name type="scientific">Paxillus involutus ATCC 200175</name>
    <dbReference type="NCBI Taxonomy" id="664439"/>
    <lineage>
        <taxon>Eukaryota</taxon>
        <taxon>Fungi</taxon>
        <taxon>Dikarya</taxon>
        <taxon>Basidiomycota</taxon>
        <taxon>Agaricomycotina</taxon>
        <taxon>Agaricomycetes</taxon>
        <taxon>Agaricomycetidae</taxon>
        <taxon>Boletales</taxon>
        <taxon>Paxilineae</taxon>
        <taxon>Paxillaceae</taxon>
        <taxon>Paxillus</taxon>
    </lineage>
</organism>
<dbReference type="AlphaFoldDB" id="A0A0C9TLA6"/>
<keyword evidence="3" id="KW-1185">Reference proteome</keyword>
<sequence length="346" mass="36921">MLEGEGLLEEYQIALDSTTTREAEGTPYPRPFTELALAMRWGLLDDGVTPLGSKGGQTLQSGRQNENAPDQLVSVPSKHDAPKQKKGSRRGEALTKNPTHPGTREVLGGWMGETVAGIPSKAEADVKEEPDGLILPKIKLSMLEGKGLLEEYQIALDSTTTREAEGTPYPRPFTELALAMRWGLLDDGVTPLGSKGGQTLQSGRQNENAPDQLVSVPSKHDAPKQKKGSRRGEALTKNPTHPGTREVLGGWMGETVAGIPSKAEADVKEEPDGLILPKIKLSSEAESPPEGALDWEQTDWDYAMKTGMWGLSGISPMTTMVTNEGAGGPPTMGKSALFDTEEASGG</sequence>
<dbReference type="HOGENOM" id="CLU_801932_0_0_1"/>